<gene>
    <name evidence="2" type="ORF">C1SCF055_LOCUS42449</name>
</gene>
<dbReference type="EMBL" id="CAMXCT030006657">
    <property type="protein sequence ID" value="CAL4805149.1"/>
    <property type="molecule type" value="Genomic_DNA"/>
</dbReference>
<reference evidence="2" key="1">
    <citation type="submission" date="2022-10" db="EMBL/GenBank/DDBJ databases">
        <authorList>
            <person name="Chen Y."/>
            <person name="Dougan E. K."/>
            <person name="Chan C."/>
            <person name="Rhodes N."/>
            <person name="Thang M."/>
        </authorList>
    </citation>
    <scope>NUCLEOTIDE SEQUENCE</scope>
</reference>
<feature type="compositionally biased region" description="Low complexity" evidence="1">
    <location>
        <begin position="147"/>
        <end position="168"/>
    </location>
</feature>
<dbReference type="EMBL" id="CAMXCT020006657">
    <property type="protein sequence ID" value="CAL1171212.1"/>
    <property type="molecule type" value="Genomic_DNA"/>
</dbReference>
<sequence length="207" mass="23344">MKSFNSKPMASKGHSTEEEQILDELSRWLAPILRDPEKARKKGLERDQDGWAKLEEVEKILRRSRLQQHVGQLRRMLTWSKYDRGREAGQPRFIVQTWNDDEYIRPYKKVLIEDNVPRWSAMVVGEESEGAREDIRASPAPAPAMPAAPAAPQAADAAAAKAAAFAPAEKPQPESPIRFPQLVYPKIVEMLKQVKDMGQCMSVSKAP</sequence>
<feature type="region of interest" description="Disordered" evidence="1">
    <location>
        <begin position="127"/>
        <end position="177"/>
    </location>
</feature>
<dbReference type="Proteomes" id="UP001152797">
    <property type="component" value="Unassembled WGS sequence"/>
</dbReference>
<dbReference type="EMBL" id="CAMXCT010006657">
    <property type="protein sequence ID" value="CAI4017837.1"/>
    <property type="molecule type" value="Genomic_DNA"/>
</dbReference>
<organism evidence="2">
    <name type="scientific">Cladocopium goreaui</name>
    <dbReference type="NCBI Taxonomy" id="2562237"/>
    <lineage>
        <taxon>Eukaryota</taxon>
        <taxon>Sar</taxon>
        <taxon>Alveolata</taxon>
        <taxon>Dinophyceae</taxon>
        <taxon>Suessiales</taxon>
        <taxon>Symbiodiniaceae</taxon>
        <taxon>Cladocopium</taxon>
    </lineage>
</organism>
<reference evidence="3 4" key="2">
    <citation type="submission" date="2024-05" db="EMBL/GenBank/DDBJ databases">
        <authorList>
            <person name="Chen Y."/>
            <person name="Shah S."/>
            <person name="Dougan E. K."/>
            <person name="Thang M."/>
            <person name="Chan C."/>
        </authorList>
    </citation>
    <scope>NUCLEOTIDE SEQUENCE [LARGE SCALE GENOMIC DNA]</scope>
</reference>
<evidence type="ECO:0000313" key="4">
    <source>
        <dbReference type="Proteomes" id="UP001152797"/>
    </source>
</evidence>
<accession>A0A9P1GMZ8</accession>
<evidence type="ECO:0000313" key="2">
    <source>
        <dbReference type="EMBL" id="CAI4017837.1"/>
    </source>
</evidence>
<dbReference type="AlphaFoldDB" id="A0A9P1GMZ8"/>
<name>A0A9P1GMZ8_9DINO</name>
<proteinExistence type="predicted"/>
<keyword evidence="4" id="KW-1185">Reference proteome</keyword>
<evidence type="ECO:0000256" key="1">
    <source>
        <dbReference type="SAM" id="MobiDB-lite"/>
    </source>
</evidence>
<comment type="caution">
    <text evidence="2">The sequence shown here is derived from an EMBL/GenBank/DDBJ whole genome shotgun (WGS) entry which is preliminary data.</text>
</comment>
<evidence type="ECO:0000313" key="3">
    <source>
        <dbReference type="EMBL" id="CAL4805149.1"/>
    </source>
</evidence>
<protein>
    <submittedName>
        <fullName evidence="2">Uncharacterized protein</fullName>
    </submittedName>
</protein>